<feature type="compositionally biased region" description="Acidic residues" evidence="4">
    <location>
        <begin position="1972"/>
        <end position="1981"/>
    </location>
</feature>
<dbReference type="Proteomes" id="UP000541610">
    <property type="component" value="Unassembled WGS sequence"/>
</dbReference>
<dbReference type="SUPFAM" id="SSF52540">
    <property type="entry name" value="P-loop containing nucleoside triphosphate hydrolases"/>
    <property type="match status" value="1"/>
</dbReference>
<protein>
    <submittedName>
        <fullName evidence="6">AAA ATPase midasin</fullName>
    </submittedName>
</protein>
<evidence type="ECO:0000256" key="2">
    <source>
        <dbReference type="ARBA" id="ARBA00022840"/>
    </source>
</evidence>
<sequence length="2384" mass="260555">MVEILAAVAGVKLVSIRMHAQMDANDLVGQFVQKPGGGFQWVDSPLVCALKSGDWVLFNSVEQCPSAVVDRLNALLEVGGKLQVPERGRANPEDLTVTPNPACRLFFTADARHVHMVSNPLRNRCVEIFVDSTAQGGDLEKICMAASGGLVERVNVEETQDSKFQGVAREASRAAAVGKHLRERGSDLRSLQPLFCCDSVVTKTVNAAGVVAGRIPDDAVGQSYAYQWMLEGTVGTPWDVEARVRSLPPSLNVVPEIVRDMSKLSATDRRWVAKTYLRLPPKEGTLLYQLGHPEEADGLALLSGRRLELIKAVRERIGELPRDPRVMPYFCRLLVVLGSYDQLSAQAETSILIFLREFMEAKKIQSPRTTRPPAAAVACPAHLPMYASASESELELILEAAIRNISSLCQSFWRDQHPQTLGDLLAQIRSLGVLARRARAGDEDAKEKLIKLETALTETVTRIITTTREQHEKTATDDSDSTPKWPAELLKCSGELSAQRYDHLALACPWPVIDSLALRTEAAWSTGSISSDLASVESLYSKLTRRGPEALLRAHGGWATVLGASVAEAVLRWPISEVPEAAKLASYMREVTPSAAKAEEAASLSCANVIEKCCRGAVGLPTFIDASEPIAEVCSRALDEEADPYARLALAASWHLILGAGILHLETDPTESRSAWCIHAHRFTTDLESELDIRQRCLDLAAVGAGGIASLRRALESLTRSVSEVENTLCVREIPAGRPEAVDEAVWESSGLADVNREEANYRELRTIVHGFVQSVVVPLMSDGSGRWRKEGLQLDEAMVLTQSAASVAETLTTSFPAHADITRPLALDCLAVASGVAAIAIKQEKGKRAPHVKDTLRRVHLPLRTSSLTAQGSDEATYDPTVASLALRSFGVARAQADRVDDGRDAALEHVDALVSEFERLEEEEASAKNEGMIRQNEVTFIERMRELTNEDDNDLEKLQQEYNVKLFEDASHSRVIRQLESDDVIADIGGADEDSSEVLDDDDEMGLSRAKLGSSAEALRTLDNLSGLLVHAVTDEDDAADGQGLMDELLGEAWGDLLKSIKDDELVTGRDSAPADAIIGPWINGDGLPLVLGRLRRLTRDLDRKILGEELMPSVEKEEKEVEEADEGIEKDESEMTIDELEQLERRRLKRESELKVRLRDVINRKGARATEKLSFYLESADGHPAVDACLRAVKKFLESCTLGSTSPMSALLMLEECLDRYDALVRAVPSHLLKAGAGAVTSVRRSVATFRAMQIASWRDLRASREAYWRSKARGRWFARLWSAAKSTKIEGSDDKLKAELFDTGMRFLRTSPLVQFSERVAIIKTVGDMLHVPVLQHLHGMAMVWLPYVDKQMEIHRKALEKEVRELIQCARWDLGPSANHAAFRDMTKRSHKQLAKAARVFDSAVLAPTDPVLATITLTPPLKLGSEMECAELCEALADTKAFLTAQPPNPVQAKKRQMMQLKDFIDEEMPLAPGSPANIDLSREVMAMKPLMSEGGDDSKRSRTFNICLHEWLKLSSLHKTPPNLDLTMDQLKWWMQHVVQAFHRLLDAVARRHYLQRMEEASVVLSKVDSIVTNGQEGIVSLVQLLDSAVHESAAQASAIASDTLPPIPAVVRACLDAHAPEVGEIESLLHRPSEEDQQPLLVRKEWIGTLKEAAGAMAEYLNSSSCLSLVPRLEEVASELSSAAAGLSVELAPVEAAPGAVDLAECLAKIVSGELPCDGDDAAEALRNLKGGKIPASAPTSLLATSVTSVEEKEGLSLAEGEDAEGGEGREGTTDWQQGTGLGEGSGARDVSDEIEDKNMFDTVQEEKKEEQSQQEPQDTEQDKNEGVEVGDIMDVEGPEENVQRGGEIEEKLKGPEEQEKDEEGSDSENEDGGENKQDENIETKGGEKQSETDVVAAEDQEGEADEKNDGENEKESEEGEDNEKQSEENGKEDEGEGSINEESGDEDDEAFEASLAKAKEDQDSGEEGDENGENARQDGEADEDDMDLDDDMALDGDVGGDSDDAVTDDEEDADLDDEDAKSVHDEDKEKEGEEEAETAPEDETDKLNSAEAAEDQDTLMENAAEAAPQPQKNAANPEDDEGTQGEELTGGRDNDAHNEEESTRDQPQGAEDAGRDQEGAAIRESGPQGQSSKQEKSKAPPAPPNPLKDSVEEVEKWLKRIQLMDEDESAEDSEEQAGGENDENQDEQGLNRDAAQDESSKLEGVAQATGESAEHAGELEQEEDEEATSEADEMDVDEEDKMEEEKEGLGPAPPKSAEDKTFKDKQKADEKKDDKEEAEASSEEQGAAEKKSKAPLRSEVSRNPQALSASVDEDGDVKMDGEGEDTIYNAGGEGDVSNDRLQHIDRLSSSVCSELTERLRMVLEPTKAWWYARRL</sequence>
<gene>
    <name evidence="6" type="primary">MDN1_2</name>
    <name evidence="6" type="ORF">FOZ60_002799</name>
</gene>
<feature type="domain" description="ATPase dynein-related AAA" evidence="5">
    <location>
        <begin position="2"/>
        <end position="124"/>
    </location>
</feature>
<name>A0A7J6NYA5_PEROL</name>
<evidence type="ECO:0000313" key="7">
    <source>
        <dbReference type="Proteomes" id="UP000541610"/>
    </source>
</evidence>
<evidence type="ECO:0000259" key="5">
    <source>
        <dbReference type="Pfam" id="PF07728"/>
    </source>
</evidence>
<dbReference type="GO" id="GO:0005524">
    <property type="term" value="F:ATP binding"/>
    <property type="evidence" value="ECO:0007669"/>
    <property type="project" value="UniProtKB-KW"/>
</dbReference>
<feature type="compositionally biased region" description="Basic and acidic residues" evidence="4">
    <location>
        <begin position="2029"/>
        <end position="2040"/>
    </location>
</feature>
<evidence type="ECO:0000313" key="6">
    <source>
        <dbReference type="EMBL" id="KAF4688470.1"/>
    </source>
</evidence>
<feature type="compositionally biased region" description="Acidic residues" evidence="4">
    <location>
        <begin position="2228"/>
        <end position="2251"/>
    </location>
</feature>
<dbReference type="GO" id="GO:0030687">
    <property type="term" value="C:preribosome, large subunit precursor"/>
    <property type="evidence" value="ECO:0007669"/>
    <property type="project" value="TreeGrafter"/>
</dbReference>
<dbReference type="GO" id="GO:0000055">
    <property type="term" value="P:ribosomal large subunit export from nucleus"/>
    <property type="evidence" value="ECO:0007669"/>
    <property type="project" value="TreeGrafter"/>
</dbReference>
<dbReference type="GO" id="GO:0000027">
    <property type="term" value="P:ribosomal large subunit assembly"/>
    <property type="evidence" value="ECO:0007669"/>
    <property type="project" value="TreeGrafter"/>
</dbReference>
<reference evidence="6 7" key="1">
    <citation type="submission" date="2020-04" db="EMBL/GenBank/DDBJ databases">
        <title>Perkinsus olseni comparative genomics.</title>
        <authorList>
            <person name="Bogema D.R."/>
        </authorList>
    </citation>
    <scope>NUCLEOTIDE SEQUENCE [LARGE SCALE GENOMIC DNA]</scope>
    <source>
        <strain evidence="6">00978-12</strain>
    </source>
</reference>
<feature type="compositionally biased region" description="Basic and acidic residues" evidence="4">
    <location>
        <begin position="2158"/>
        <end position="2167"/>
    </location>
</feature>
<feature type="compositionally biased region" description="Basic and acidic residues" evidence="4">
    <location>
        <begin position="2098"/>
        <end position="2113"/>
    </location>
</feature>
<dbReference type="GO" id="GO:0016887">
    <property type="term" value="F:ATP hydrolysis activity"/>
    <property type="evidence" value="ECO:0007669"/>
    <property type="project" value="InterPro"/>
</dbReference>
<dbReference type="OrthoDB" id="5186at2759"/>
<keyword evidence="1" id="KW-0547">Nucleotide-binding</keyword>
<comment type="caution">
    <text evidence="6">The sequence shown here is derived from an EMBL/GenBank/DDBJ whole genome shotgun (WGS) entry which is preliminary data.</text>
</comment>
<dbReference type="InterPro" id="IPR011704">
    <property type="entry name" value="ATPase_dyneun-rel_AAA"/>
</dbReference>
<feature type="compositionally biased region" description="Basic and acidic residues" evidence="4">
    <location>
        <begin position="1855"/>
        <end position="1866"/>
    </location>
</feature>
<feature type="compositionally biased region" description="Acidic residues" evidence="4">
    <location>
        <begin position="2041"/>
        <end position="2053"/>
    </location>
</feature>
<feature type="region of interest" description="Disordered" evidence="4">
    <location>
        <begin position="1753"/>
        <end position="2347"/>
    </location>
</feature>
<accession>A0A7J6NYA5</accession>
<feature type="coiled-coil region" evidence="3">
    <location>
        <begin position="905"/>
        <end position="963"/>
    </location>
</feature>
<dbReference type="PANTHER" id="PTHR48103">
    <property type="entry name" value="MIDASIN-RELATED"/>
    <property type="match status" value="1"/>
</dbReference>
<dbReference type="Pfam" id="PF07728">
    <property type="entry name" value="AAA_5"/>
    <property type="match status" value="1"/>
</dbReference>
<evidence type="ECO:0000256" key="4">
    <source>
        <dbReference type="SAM" id="MobiDB-lite"/>
    </source>
</evidence>
<dbReference type="Gene3D" id="3.40.50.300">
    <property type="entry name" value="P-loop containing nucleotide triphosphate hydrolases"/>
    <property type="match status" value="1"/>
</dbReference>
<dbReference type="GO" id="GO:0005634">
    <property type="term" value="C:nucleus"/>
    <property type="evidence" value="ECO:0007669"/>
    <property type="project" value="TreeGrafter"/>
</dbReference>
<feature type="compositionally biased region" description="Acidic residues" evidence="4">
    <location>
        <begin position="1989"/>
        <end position="2028"/>
    </location>
</feature>
<keyword evidence="3" id="KW-0175">Coiled coil</keyword>
<organism evidence="6 7">
    <name type="scientific">Perkinsus olseni</name>
    <name type="common">Perkinsus atlanticus</name>
    <dbReference type="NCBI Taxonomy" id="32597"/>
    <lineage>
        <taxon>Eukaryota</taxon>
        <taxon>Sar</taxon>
        <taxon>Alveolata</taxon>
        <taxon>Perkinsozoa</taxon>
        <taxon>Perkinsea</taxon>
        <taxon>Perkinsida</taxon>
        <taxon>Perkinsidae</taxon>
        <taxon>Perkinsus</taxon>
    </lineage>
</organism>
<keyword evidence="2" id="KW-0067">ATP-binding</keyword>
<dbReference type="PANTHER" id="PTHR48103:SF2">
    <property type="entry name" value="MIDASIN"/>
    <property type="match status" value="1"/>
</dbReference>
<feature type="compositionally biased region" description="Low complexity" evidence="4">
    <location>
        <begin position="2070"/>
        <end position="2085"/>
    </location>
</feature>
<feature type="compositionally biased region" description="Basic and acidic residues" evidence="4">
    <location>
        <begin position="2265"/>
        <end position="2284"/>
    </location>
</feature>
<feature type="compositionally biased region" description="Basic and acidic residues" evidence="4">
    <location>
        <begin position="1882"/>
        <end position="1900"/>
    </location>
</feature>
<evidence type="ECO:0000256" key="3">
    <source>
        <dbReference type="SAM" id="Coils"/>
    </source>
</evidence>
<feature type="compositionally biased region" description="Acidic residues" evidence="4">
    <location>
        <begin position="2173"/>
        <end position="2195"/>
    </location>
</feature>
<feature type="compositionally biased region" description="Acidic residues" evidence="4">
    <location>
        <begin position="1951"/>
        <end position="1960"/>
    </location>
</feature>
<dbReference type="EMBL" id="JABANP010000151">
    <property type="protein sequence ID" value="KAF4688470.1"/>
    <property type="molecule type" value="Genomic_DNA"/>
</dbReference>
<proteinExistence type="predicted"/>
<feature type="compositionally biased region" description="Acidic residues" evidence="4">
    <location>
        <begin position="1867"/>
        <end position="1881"/>
    </location>
</feature>
<dbReference type="InterPro" id="IPR027417">
    <property type="entry name" value="P-loop_NTPase"/>
</dbReference>
<feature type="compositionally biased region" description="Basic and acidic residues" evidence="4">
    <location>
        <begin position="1805"/>
        <end position="1820"/>
    </location>
</feature>
<evidence type="ECO:0000256" key="1">
    <source>
        <dbReference type="ARBA" id="ARBA00022741"/>
    </source>
</evidence>